<feature type="transmembrane region" description="Helical" evidence="6">
    <location>
        <begin position="507"/>
        <end position="528"/>
    </location>
</feature>
<feature type="transmembrane region" description="Helical" evidence="6">
    <location>
        <begin position="442"/>
        <end position="467"/>
    </location>
</feature>
<evidence type="ECO:0000256" key="3">
    <source>
        <dbReference type="ARBA" id="ARBA00022692"/>
    </source>
</evidence>
<proteinExistence type="predicted"/>
<dbReference type="InterPro" id="IPR003706">
    <property type="entry name" value="CstA_N"/>
</dbReference>
<feature type="transmembrane region" description="Helical" evidence="6">
    <location>
        <begin position="215"/>
        <end position="234"/>
    </location>
</feature>
<reference evidence="8" key="1">
    <citation type="submission" date="2019-08" db="EMBL/GenBank/DDBJ databases">
        <authorList>
            <person name="Kucharzyk K."/>
            <person name="Murdoch R.W."/>
            <person name="Higgins S."/>
            <person name="Loffler F."/>
        </authorList>
    </citation>
    <scope>NUCLEOTIDE SEQUENCE</scope>
</reference>
<feature type="transmembrane region" description="Helical" evidence="6">
    <location>
        <begin position="479"/>
        <end position="501"/>
    </location>
</feature>
<feature type="transmembrane region" description="Helical" evidence="6">
    <location>
        <begin position="323"/>
        <end position="345"/>
    </location>
</feature>
<feature type="transmembrane region" description="Helical" evidence="6">
    <location>
        <begin position="6"/>
        <end position="25"/>
    </location>
</feature>
<feature type="transmembrane region" description="Helical" evidence="6">
    <location>
        <begin position="131"/>
        <end position="155"/>
    </location>
</feature>
<dbReference type="Pfam" id="PF02554">
    <property type="entry name" value="CstA"/>
    <property type="match status" value="2"/>
</dbReference>
<protein>
    <submittedName>
        <fullName evidence="8">Peptide transporter CstA</fullName>
    </submittedName>
</protein>
<dbReference type="EMBL" id="VSSQ01000664">
    <property type="protein sequence ID" value="MPL99402.1"/>
    <property type="molecule type" value="Genomic_DNA"/>
</dbReference>
<dbReference type="PANTHER" id="PTHR30252:SF4">
    <property type="entry name" value="CARBON STARVATION"/>
    <property type="match status" value="1"/>
</dbReference>
<feature type="transmembrane region" description="Helical" evidence="6">
    <location>
        <begin position="161"/>
        <end position="180"/>
    </location>
</feature>
<sequence length="547" mass="60524">MTTTTMTIIALVIWGFGYLVVSAHLQKKYFIYKPDRMVPAIQFRDDVDFYPAHIVSLFGDHWASIAGGSPLAGGATGPYWGVLPAFLYITIGNIFLGSPHDYATMHLSVRKEGMTIGLLIKDLIGERASKLGVFLGWASIAAFTATFMSSLPALFVSTPTLTIPTLVFTIIGVIMGFMIYKVGLPLMLVSILGIVVELISVWVGLRVPILMSNNFWFVVFVVYPILSACLPAWVLVEPKNFLSFCLIVIGCLALFIGGVVGNLPLQIPLFIANSAKGPVWPMLFLTISCGALTGMHSFWTTGYTSRRIPDEKYVRVVGYAGEVLEGVTAYIALACACVLPLATYLEYIAKGWIFILQNGYSVICGKVFPFVSFDTWKVFGGLLGSIFMITTLESGARNMRIFLLELVGFIRNKPITASYAKWVSASISMLACAALCKSGTWFYIWVLFPCLSGLLACNSFMVVILWLKLVGRPQTYFWYALWITMFVVAIPGSAYLTWTYIVTKTYYLAWIPALAIVFVAIFFHDFWVRLKGMTPEEIAIASAKENE</sequence>
<organism evidence="8">
    <name type="scientific">bioreactor metagenome</name>
    <dbReference type="NCBI Taxonomy" id="1076179"/>
    <lineage>
        <taxon>unclassified sequences</taxon>
        <taxon>metagenomes</taxon>
        <taxon>ecological metagenomes</taxon>
    </lineage>
</organism>
<feature type="domain" description="CstA N-terminal" evidence="7">
    <location>
        <begin position="4"/>
        <end position="346"/>
    </location>
</feature>
<keyword evidence="2" id="KW-1003">Cell membrane</keyword>
<gene>
    <name evidence="8" type="primary">cstA_4</name>
    <name evidence="8" type="ORF">SDC9_45620</name>
</gene>
<feature type="transmembrane region" description="Helical" evidence="6">
    <location>
        <begin position="241"/>
        <end position="260"/>
    </location>
</feature>
<dbReference type="AlphaFoldDB" id="A0A644WA11"/>
<feature type="transmembrane region" description="Helical" evidence="6">
    <location>
        <begin position="187"/>
        <end position="209"/>
    </location>
</feature>
<keyword evidence="5 6" id="KW-0472">Membrane</keyword>
<dbReference type="InterPro" id="IPR051605">
    <property type="entry name" value="CstA"/>
</dbReference>
<evidence type="ECO:0000313" key="8">
    <source>
        <dbReference type="EMBL" id="MPL99402.1"/>
    </source>
</evidence>
<evidence type="ECO:0000259" key="7">
    <source>
        <dbReference type="Pfam" id="PF02554"/>
    </source>
</evidence>
<name>A0A644WA11_9ZZZZ</name>
<evidence type="ECO:0000256" key="1">
    <source>
        <dbReference type="ARBA" id="ARBA00004651"/>
    </source>
</evidence>
<comment type="caution">
    <text evidence="8">The sequence shown here is derived from an EMBL/GenBank/DDBJ whole genome shotgun (WGS) entry which is preliminary data.</text>
</comment>
<keyword evidence="3 6" id="KW-0812">Transmembrane</keyword>
<evidence type="ECO:0000256" key="6">
    <source>
        <dbReference type="SAM" id="Phobius"/>
    </source>
</evidence>
<dbReference type="GO" id="GO:0005886">
    <property type="term" value="C:plasma membrane"/>
    <property type="evidence" value="ECO:0007669"/>
    <property type="project" value="UniProtKB-SubCell"/>
</dbReference>
<comment type="subcellular location">
    <subcellularLocation>
        <location evidence="1">Cell membrane</location>
        <topology evidence="1">Multi-pass membrane protein</topology>
    </subcellularLocation>
</comment>
<feature type="domain" description="CstA N-terminal" evidence="7">
    <location>
        <begin position="363"/>
        <end position="489"/>
    </location>
</feature>
<accession>A0A644WA11</accession>
<evidence type="ECO:0000256" key="5">
    <source>
        <dbReference type="ARBA" id="ARBA00023136"/>
    </source>
</evidence>
<dbReference type="GO" id="GO:0009267">
    <property type="term" value="P:cellular response to starvation"/>
    <property type="evidence" value="ECO:0007669"/>
    <property type="project" value="InterPro"/>
</dbReference>
<evidence type="ECO:0000256" key="2">
    <source>
        <dbReference type="ARBA" id="ARBA00022475"/>
    </source>
</evidence>
<keyword evidence="4 6" id="KW-1133">Transmembrane helix</keyword>
<dbReference type="PANTHER" id="PTHR30252">
    <property type="entry name" value="INNER MEMBRANE PEPTIDE TRANSPORTER"/>
    <property type="match status" value="1"/>
</dbReference>
<evidence type="ECO:0000256" key="4">
    <source>
        <dbReference type="ARBA" id="ARBA00022989"/>
    </source>
</evidence>
<feature type="transmembrane region" description="Helical" evidence="6">
    <location>
        <begin position="378"/>
        <end position="396"/>
    </location>
</feature>
<feature type="transmembrane region" description="Helical" evidence="6">
    <location>
        <begin position="280"/>
        <end position="302"/>
    </location>
</feature>